<protein>
    <submittedName>
        <fullName evidence="1">Uncharacterized protein</fullName>
    </submittedName>
</protein>
<gene>
    <name evidence="1" type="ORF">ETP43_10840</name>
</gene>
<evidence type="ECO:0000313" key="2">
    <source>
        <dbReference type="Proteomes" id="UP000290106"/>
    </source>
</evidence>
<accession>A0A4Q1RIU9</accession>
<keyword evidence="2" id="KW-1185">Reference proteome</keyword>
<name>A0A4Q1RIU9_9FIRM</name>
<dbReference type="OrthoDB" id="1956182at2"/>
<reference evidence="1 2" key="1">
    <citation type="submission" date="2019-01" db="EMBL/GenBank/DDBJ databases">
        <title>Blautia sp. nov. KGMB01111 isolated human feces.</title>
        <authorList>
            <person name="Park J.-E."/>
            <person name="Kim J.-S."/>
            <person name="Park S.-H."/>
        </authorList>
    </citation>
    <scope>NUCLEOTIDE SEQUENCE [LARGE SCALE GENOMIC DNA]</scope>
    <source>
        <strain evidence="1 2">KGMB01111</strain>
    </source>
</reference>
<comment type="caution">
    <text evidence="1">The sequence shown here is derived from an EMBL/GenBank/DDBJ whole genome shotgun (WGS) entry which is preliminary data.</text>
</comment>
<dbReference type="RefSeq" id="WP_129258052.1">
    <property type="nucleotide sequence ID" value="NZ_SDKC01000001.1"/>
</dbReference>
<proteinExistence type="predicted"/>
<evidence type="ECO:0000313" key="1">
    <source>
        <dbReference type="EMBL" id="RXS75664.1"/>
    </source>
</evidence>
<organism evidence="1 2">
    <name type="scientific">Blautia faecicola</name>
    <dbReference type="NCBI Taxonomy" id="2509240"/>
    <lineage>
        <taxon>Bacteria</taxon>
        <taxon>Bacillati</taxon>
        <taxon>Bacillota</taxon>
        <taxon>Clostridia</taxon>
        <taxon>Lachnospirales</taxon>
        <taxon>Lachnospiraceae</taxon>
        <taxon>Blautia</taxon>
    </lineage>
</organism>
<sequence length="207" mass="22655">MKKQKLGLALAAVLLLSGCGGIEKMTETTVTVDDKGTVEELLLEDFSDETYNEEELTAQINELVEAYNKEAGSEAVSVKSMQVKDKQAKVQLEYQSVADYRGFNQVDFFAGSVKEAQKEGYAFASDFTDAKGKDASTAKIPDGCENQQVIIIREPMQVLVPGTILYVSKNMEVINESQARLSADEGTDSESQVTTQAYGYVIYASDK</sequence>
<dbReference type="Proteomes" id="UP000290106">
    <property type="component" value="Unassembled WGS sequence"/>
</dbReference>
<dbReference type="PROSITE" id="PS51257">
    <property type="entry name" value="PROKAR_LIPOPROTEIN"/>
    <property type="match status" value="1"/>
</dbReference>
<dbReference type="AlphaFoldDB" id="A0A4Q1RIU9"/>
<dbReference type="EMBL" id="SDKC01000001">
    <property type="protein sequence ID" value="RXS75664.1"/>
    <property type="molecule type" value="Genomic_DNA"/>
</dbReference>